<evidence type="ECO:0000256" key="2">
    <source>
        <dbReference type="SAM" id="Phobius"/>
    </source>
</evidence>
<organism evidence="4 5">
    <name type="scientific">Seminavis robusta</name>
    <dbReference type="NCBI Taxonomy" id="568900"/>
    <lineage>
        <taxon>Eukaryota</taxon>
        <taxon>Sar</taxon>
        <taxon>Stramenopiles</taxon>
        <taxon>Ochrophyta</taxon>
        <taxon>Bacillariophyta</taxon>
        <taxon>Bacillariophyceae</taxon>
        <taxon>Bacillariophycidae</taxon>
        <taxon>Naviculales</taxon>
        <taxon>Naviculaceae</taxon>
        <taxon>Seminavis</taxon>
    </lineage>
</organism>
<dbReference type="Pfam" id="PF00650">
    <property type="entry name" value="CRAL_TRIO"/>
    <property type="match status" value="1"/>
</dbReference>
<dbReference type="SUPFAM" id="SSF52087">
    <property type="entry name" value="CRAL/TRIO domain"/>
    <property type="match status" value="1"/>
</dbReference>
<feature type="compositionally biased region" description="Acidic residues" evidence="1">
    <location>
        <begin position="182"/>
        <end position="191"/>
    </location>
</feature>
<feature type="compositionally biased region" description="Polar residues" evidence="1">
    <location>
        <begin position="235"/>
        <end position="246"/>
    </location>
</feature>
<dbReference type="PANTHER" id="PTHR45824">
    <property type="entry name" value="GH16843P"/>
    <property type="match status" value="1"/>
</dbReference>
<feature type="region of interest" description="Disordered" evidence="1">
    <location>
        <begin position="1"/>
        <end position="46"/>
    </location>
</feature>
<evidence type="ECO:0000259" key="3">
    <source>
        <dbReference type="PROSITE" id="PS50191"/>
    </source>
</evidence>
<proteinExistence type="predicted"/>
<feature type="domain" description="CRAL-TRIO" evidence="3">
    <location>
        <begin position="317"/>
        <end position="452"/>
    </location>
</feature>
<dbReference type="PANTHER" id="PTHR45824:SF29">
    <property type="entry name" value="GH16843P"/>
    <property type="match status" value="1"/>
</dbReference>
<dbReference type="InterPro" id="IPR001251">
    <property type="entry name" value="CRAL-TRIO_dom"/>
</dbReference>
<comment type="caution">
    <text evidence="4">The sequence shown here is derived from an EMBL/GenBank/DDBJ whole genome shotgun (WGS) entry which is preliminary data.</text>
</comment>
<keyword evidence="2" id="KW-0812">Transmembrane</keyword>
<dbReference type="InterPro" id="IPR036865">
    <property type="entry name" value="CRAL-TRIO_dom_sf"/>
</dbReference>
<dbReference type="CDD" id="cd00170">
    <property type="entry name" value="SEC14"/>
    <property type="match status" value="1"/>
</dbReference>
<gene>
    <name evidence="4" type="ORF">SEMRO_851_G210890.1</name>
</gene>
<evidence type="ECO:0000313" key="4">
    <source>
        <dbReference type="EMBL" id="CAB9517365.1"/>
    </source>
</evidence>
<feature type="compositionally biased region" description="Polar residues" evidence="1">
    <location>
        <begin position="26"/>
        <end position="39"/>
    </location>
</feature>
<reference evidence="4" key="1">
    <citation type="submission" date="2020-06" db="EMBL/GenBank/DDBJ databases">
        <authorList>
            <consortium name="Plant Systems Biology data submission"/>
        </authorList>
    </citation>
    <scope>NUCLEOTIDE SEQUENCE</scope>
    <source>
        <strain evidence="4">D6</strain>
    </source>
</reference>
<dbReference type="OrthoDB" id="75724at2759"/>
<sequence length="481" mass="53156">MARKKQIHSFDSSSDMSTSSSCNNSVATQTSHSSSQGNSDEGIPIAKKKKSGQCSCETKVDPQDDVSILSNRQTLLACIMFFVVGVYSGVAYVGWVQLSYGFGVDPELEERYLPYGPSTVRARDDAVAAPLITSPTATATTKKRIQLNRDNRKLQKPMVSTLFGIEYGNVVGSTAADSTASVDDDDDDDAGDETKTSSFQISSDWYRLASTSAVSLTPKQVSMIQGHYRQEPRNHAQSRSTGQTNKPKFPFRLCGDGGCPPERAIAHTLEFRENYKPWLAPPTLLEENVKGYSYHRGFSPAAQAEKHAIVWLRLGHYVKNDLTFFRGIIHAADRATGESLVETGGSTGKFNAIIDCGGFSLAGAPTIASLKQFVTMLQDHYPNRLGMIYLVNLSRPGQIMLSIILRIITKEVRDKIKVLPNHNPAKSLAILKTAIEERYIPDWLGGTDTFQFSVEEYYPPHLRCTEDEAREFLTTMPYHAK</sequence>
<accession>A0A9N8EBI7</accession>
<protein>
    <submittedName>
        <fullName evidence="4">CRAL TRIO domain protein</fullName>
    </submittedName>
</protein>
<keyword evidence="2" id="KW-1133">Transmembrane helix</keyword>
<feature type="compositionally biased region" description="Low complexity" evidence="1">
    <location>
        <begin position="9"/>
        <end position="25"/>
    </location>
</feature>
<dbReference type="AlphaFoldDB" id="A0A9N8EBI7"/>
<keyword evidence="2" id="KW-0472">Membrane</keyword>
<dbReference type="Proteomes" id="UP001153069">
    <property type="component" value="Unassembled WGS sequence"/>
</dbReference>
<dbReference type="Gene3D" id="3.40.525.10">
    <property type="entry name" value="CRAL-TRIO lipid binding domain"/>
    <property type="match status" value="1"/>
</dbReference>
<dbReference type="EMBL" id="CAICTM010000850">
    <property type="protein sequence ID" value="CAB9517365.1"/>
    <property type="molecule type" value="Genomic_DNA"/>
</dbReference>
<feature type="region of interest" description="Disordered" evidence="1">
    <location>
        <begin position="176"/>
        <end position="196"/>
    </location>
</feature>
<evidence type="ECO:0000256" key="1">
    <source>
        <dbReference type="SAM" id="MobiDB-lite"/>
    </source>
</evidence>
<name>A0A9N8EBI7_9STRA</name>
<feature type="region of interest" description="Disordered" evidence="1">
    <location>
        <begin position="227"/>
        <end position="247"/>
    </location>
</feature>
<dbReference type="PROSITE" id="PS50191">
    <property type="entry name" value="CRAL_TRIO"/>
    <property type="match status" value="1"/>
</dbReference>
<evidence type="ECO:0000313" key="5">
    <source>
        <dbReference type="Proteomes" id="UP001153069"/>
    </source>
</evidence>
<dbReference type="InterPro" id="IPR052578">
    <property type="entry name" value="PI_Transfer_CRAL-TRIO"/>
</dbReference>
<keyword evidence="5" id="KW-1185">Reference proteome</keyword>
<dbReference type="GO" id="GO:0008526">
    <property type="term" value="F:phosphatidylinositol transfer activity"/>
    <property type="evidence" value="ECO:0007669"/>
    <property type="project" value="TreeGrafter"/>
</dbReference>
<feature type="transmembrane region" description="Helical" evidence="2">
    <location>
        <begin position="75"/>
        <end position="95"/>
    </location>
</feature>